<accession>A0A4S2KE52</accession>
<feature type="region of interest" description="Disordered" evidence="1">
    <location>
        <begin position="184"/>
        <end position="219"/>
    </location>
</feature>
<evidence type="ECO:0000313" key="3">
    <source>
        <dbReference type="Proteomes" id="UP000310200"/>
    </source>
</evidence>
<feature type="compositionally biased region" description="Basic and acidic residues" evidence="1">
    <location>
        <begin position="209"/>
        <end position="219"/>
    </location>
</feature>
<evidence type="ECO:0000256" key="1">
    <source>
        <dbReference type="SAM" id="MobiDB-lite"/>
    </source>
</evidence>
<name>A0A4S2KE52_9HYME</name>
<dbReference type="AlphaFoldDB" id="A0A4S2KE52"/>
<evidence type="ECO:0000313" key="2">
    <source>
        <dbReference type="EMBL" id="TGZ45828.1"/>
    </source>
</evidence>
<protein>
    <submittedName>
        <fullName evidence="2">Uncharacterized protein</fullName>
    </submittedName>
</protein>
<dbReference type="EMBL" id="QBLH01003046">
    <property type="protein sequence ID" value="TGZ45828.1"/>
    <property type="molecule type" value="Genomic_DNA"/>
</dbReference>
<proteinExistence type="predicted"/>
<organism evidence="2 3">
    <name type="scientific">Temnothorax longispinosus</name>
    <dbReference type="NCBI Taxonomy" id="300112"/>
    <lineage>
        <taxon>Eukaryota</taxon>
        <taxon>Metazoa</taxon>
        <taxon>Ecdysozoa</taxon>
        <taxon>Arthropoda</taxon>
        <taxon>Hexapoda</taxon>
        <taxon>Insecta</taxon>
        <taxon>Pterygota</taxon>
        <taxon>Neoptera</taxon>
        <taxon>Endopterygota</taxon>
        <taxon>Hymenoptera</taxon>
        <taxon>Apocrita</taxon>
        <taxon>Aculeata</taxon>
        <taxon>Formicoidea</taxon>
        <taxon>Formicidae</taxon>
        <taxon>Myrmicinae</taxon>
        <taxon>Temnothorax</taxon>
    </lineage>
</organism>
<reference evidence="2 3" key="1">
    <citation type="journal article" date="2019" name="Philos. Trans. R. Soc. Lond., B, Biol. Sci.">
        <title>Ant behaviour and brain gene expression of defending hosts depend on the ecological success of the intruding social parasite.</title>
        <authorList>
            <person name="Kaur R."/>
            <person name="Stoldt M."/>
            <person name="Jongepier E."/>
            <person name="Feldmeyer B."/>
            <person name="Menzel F."/>
            <person name="Bornberg-Bauer E."/>
            <person name="Foitzik S."/>
        </authorList>
    </citation>
    <scope>NUCLEOTIDE SEQUENCE [LARGE SCALE GENOMIC DNA]</scope>
    <source>
        <tissue evidence="2">Whole body</tissue>
    </source>
</reference>
<gene>
    <name evidence="2" type="ORF">DBV15_02657</name>
</gene>
<comment type="caution">
    <text evidence="2">The sequence shown here is derived from an EMBL/GenBank/DDBJ whole genome shotgun (WGS) entry which is preliminary data.</text>
</comment>
<dbReference type="Proteomes" id="UP000310200">
    <property type="component" value="Unassembled WGS sequence"/>
</dbReference>
<keyword evidence="3" id="KW-1185">Reference proteome</keyword>
<sequence>MHELPRAMEILSSLALHTRIACISVAKLQIEHLPTLVRTNAHTCAQGEYLSDQKINSEVKISRTRAALFAPARRRRARFHDRSPPLAEAQNLASNFLGTLTRSRVHIEAPREAPTNILLPADKHVLSHTPVSRTGTTLSHRIARRHAPTFLPLFFSLGRPRGEDSFARGSDWRGKDTLYIILLPSRLPPQAGRRGGGREEGDDDDDDDALKKAERDAGG</sequence>